<gene>
    <name evidence="2" type="ORF">FDK13_20420</name>
</gene>
<protein>
    <recommendedName>
        <fullName evidence="1">Double-GTPase 2 domain-containing protein</fullName>
    </recommendedName>
</protein>
<reference evidence="2 3" key="1">
    <citation type="submission" date="2019-05" db="EMBL/GenBank/DDBJ databases">
        <title>Dyadobacter AR-3-8 sp. nov., isolated from arctic soil.</title>
        <authorList>
            <person name="Chaudhary D.K."/>
        </authorList>
    </citation>
    <scope>NUCLEOTIDE SEQUENCE [LARGE SCALE GENOMIC DNA]</scope>
    <source>
        <strain evidence="2 3">AR-3-8</strain>
    </source>
</reference>
<dbReference type="Proteomes" id="UP000304900">
    <property type="component" value="Unassembled WGS sequence"/>
</dbReference>
<evidence type="ECO:0000259" key="1">
    <source>
        <dbReference type="Pfam" id="PF19993"/>
    </source>
</evidence>
<name>A0A4U6D901_9BACT</name>
<sequence>MNNLISVSVLGVSKAGKTSCLVSMLDHFKKDFFENIDLHFTIDALSQRILMEQRGKLISSLDKGAIESTNGIRSTREVTKYNLKLGQKGSDSESLMVEFIDYPGSWLNNGNSADFANVKQFAANSQVLIIPIDSAYLMEMNDDTQPDIILEILKDVYADLSQPRLVIFTPIKCEKYYGTNDSNRNKAYHALLLKIQEKYENVLSFLTDKSRKKNISIVIIPMQTLGSCKLMYFSEPEYGVKDPVFVVTQRGVYSPKNTDQPFLYLLSFILKNQYESKNTGFPGFVRRLLKNHKYLNVTSEQLLQLCSNTNGIKVLQNSHITTF</sequence>
<comment type="caution">
    <text evidence="2">The sequence shown here is derived from an EMBL/GenBank/DDBJ whole genome shotgun (WGS) entry which is preliminary data.</text>
</comment>
<dbReference type="InterPro" id="IPR045528">
    <property type="entry name" value="DO-GTPase2"/>
</dbReference>
<keyword evidence="3" id="KW-1185">Reference proteome</keyword>
<proteinExistence type="predicted"/>
<evidence type="ECO:0000313" key="3">
    <source>
        <dbReference type="Proteomes" id="UP000304900"/>
    </source>
</evidence>
<evidence type="ECO:0000313" key="2">
    <source>
        <dbReference type="EMBL" id="TKT90684.1"/>
    </source>
</evidence>
<feature type="domain" description="Double-GTPase 2" evidence="1">
    <location>
        <begin position="7"/>
        <end position="142"/>
    </location>
</feature>
<dbReference type="RefSeq" id="WP_137341852.1">
    <property type="nucleotide sequence ID" value="NZ_SZVO01000009.1"/>
</dbReference>
<dbReference type="Pfam" id="PF19993">
    <property type="entry name" value="DO-GTPase2"/>
    <property type="match status" value="1"/>
</dbReference>
<dbReference type="EMBL" id="SZVO01000009">
    <property type="protein sequence ID" value="TKT90684.1"/>
    <property type="molecule type" value="Genomic_DNA"/>
</dbReference>
<organism evidence="2 3">
    <name type="scientific">Dyadobacter frigoris</name>
    <dbReference type="NCBI Taxonomy" id="2576211"/>
    <lineage>
        <taxon>Bacteria</taxon>
        <taxon>Pseudomonadati</taxon>
        <taxon>Bacteroidota</taxon>
        <taxon>Cytophagia</taxon>
        <taxon>Cytophagales</taxon>
        <taxon>Spirosomataceae</taxon>
        <taxon>Dyadobacter</taxon>
    </lineage>
</organism>
<accession>A0A4U6D901</accession>
<dbReference type="OrthoDB" id="9255714at2"/>
<dbReference type="AlphaFoldDB" id="A0A4U6D901"/>